<name>A0A197K5V3_9FUNG</name>
<reference evidence="1 2" key="1">
    <citation type="submission" date="2016-05" db="EMBL/GenBank/DDBJ databases">
        <title>Genome sequencing reveals origins of a unique bacterial endosymbiosis in the earliest lineages of terrestrial Fungi.</title>
        <authorList>
            <consortium name="DOE Joint Genome Institute"/>
            <person name="Uehling J."/>
            <person name="Gryganskyi A."/>
            <person name="Hameed K."/>
            <person name="Tschaplinski T."/>
            <person name="Misztal P."/>
            <person name="Wu S."/>
            <person name="Desiro A."/>
            <person name="Vande Pol N."/>
            <person name="Du Z.-Y."/>
            <person name="Zienkiewicz A."/>
            <person name="Zienkiewicz K."/>
            <person name="Morin E."/>
            <person name="Tisserant E."/>
            <person name="Splivallo R."/>
            <person name="Hainaut M."/>
            <person name="Henrissat B."/>
            <person name="Ohm R."/>
            <person name="Kuo A."/>
            <person name="Yan J."/>
            <person name="Lipzen A."/>
            <person name="Nolan M."/>
            <person name="Labutti K."/>
            <person name="Barry K."/>
            <person name="Goldstein A."/>
            <person name="Labbe J."/>
            <person name="Schadt C."/>
            <person name="Tuskan G."/>
            <person name="Grigoriev I."/>
            <person name="Martin F."/>
            <person name="Vilgalys R."/>
            <person name="Bonito G."/>
        </authorList>
    </citation>
    <scope>NUCLEOTIDE SEQUENCE [LARGE SCALE GENOMIC DNA]</scope>
    <source>
        <strain evidence="1 2">AG-77</strain>
    </source>
</reference>
<accession>A0A197K5V3</accession>
<evidence type="ECO:0000313" key="2">
    <source>
        <dbReference type="Proteomes" id="UP000078512"/>
    </source>
</evidence>
<dbReference type="Proteomes" id="UP000078512">
    <property type="component" value="Unassembled WGS sequence"/>
</dbReference>
<dbReference type="EMBL" id="KV442023">
    <property type="protein sequence ID" value="OAQ32860.1"/>
    <property type="molecule type" value="Genomic_DNA"/>
</dbReference>
<dbReference type="AlphaFoldDB" id="A0A197K5V3"/>
<protein>
    <submittedName>
        <fullName evidence="1">Uncharacterized protein</fullName>
    </submittedName>
</protein>
<dbReference type="OrthoDB" id="2363229at2759"/>
<gene>
    <name evidence="1" type="ORF">K457DRAFT_15935</name>
</gene>
<keyword evidence="2" id="KW-1185">Reference proteome</keyword>
<organism evidence="1 2">
    <name type="scientific">Linnemannia elongata AG-77</name>
    <dbReference type="NCBI Taxonomy" id="1314771"/>
    <lineage>
        <taxon>Eukaryota</taxon>
        <taxon>Fungi</taxon>
        <taxon>Fungi incertae sedis</taxon>
        <taxon>Mucoromycota</taxon>
        <taxon>Mortierellomycotina</taxon>
        <taxon>Mortierellomycetes</taxon>
        <taxon>Mortierellales</taxon>
        <taxon>Mortierellaceae</taxon>
        <taxon>Linnemannia</taxon>
    </lineage>
</organism>
<proteinExistence type="predicted"/>
<sequence>MTGLSIFEILNIIDAIYDVCAIYDLEVTILPVLSELTLLTRIDITLDEIFNPELLVGILNTLPESVRILKVDYEDYFYGDWRQSHIKDPASPELQALRIPSVSYDHVNSFMEALDNSCPKLRYLVLNKHKAGHSWDDEAYLFDHIRQPLKMLRIDLAQDRHESSIVISTMLKYSVDFLQDLRFHNAGGLPTALLDELWRSA</sequence>
<evidence type="ECO:0000313" key="1">
    <source>
        <dbReference type="EMBL" id="OAQ32860.1"/>
    </source>
</evidence>